<comment type="caution">
    <text evidence="3">The sequence shown here is derived from an EMBL/GenBank/DDBJ whole genome shotgun (WGS) entry which is preliminary data.</text>
</comment>
<name>A0ABW6KDZ6_9BACI</name>
<dbReference type="SUPFAM" id="SSF48452">
    <property type="entry name" value="TPR-like"/>
    <property type="match status" value="1"/>
</dbReference>
<proteinExistence type="predicted"/>
<accession>A0ABW6KDZ6</accession>
<dbReference type="EMBL" id="JBIACK010000004">
    <property type="protein sequence ID" value="MFE8701018.1"/>
    <property type="molecule type" value="Genomic_DNA"/>
</dbReference>
<keyword evidence="4" id="KW-1185">Reference proteome</keyword>
<keyword evidence="2" id="KW-0472">Membrane</keyword>
<feature type="compositionally biased region" description="Basic and acidic residues" evidence="1">
    <location>
        <begin position="33"/>
        <end position="50"/>
    </location>
</feature>
<reference evidence="3 4" key="1">
    <citation type="submission" date="2024-08" db="EMBL/GenBank/DDBJ databases">
        <title>Two novel Cytobacillus novel species.</title>
        <authorList>
            <person name="Liu G."/>
        </authorList>
    </citation>
    <scope>NUCLEOTIDE SEQUENCE [LARGE SCALE GENOMIC DNA]</scope>
    <source>
        <strain evidence="3 4">FJAT-54145</strain>
    </source>
</reference>
<dbReference type="Pfam" id="PF13432">
    <property type="entry name" value="TPR_16"/>
    <property type="match status" value="1"/>
</dbReference>
<protein>
    <submittedName>
        <fullName evidence="3">Tetratricopeptide repeat protein</fullName>
    </submittedName>
</protein>
<evidence type="ECO:0000256" key="1">
    <source>
        <dbReference type="SAM" id="MobiDB-lite"/>
    </source>
</evidence>
<dbReference type="Proteomes" id="UP001601059">
    <property type="component" value="Unassembled WGS sequence"/>
</dbReference>
<evidence type="ECO:0000313" key="3">
    <source>
        <dbReference type="EMBL" id="MFE8701018.1"/>
    </source>
</evidence>
<feature type="transmembrane region" description="Helical" evidence="2">
    <location>
        <begin position="6"/>
        <end position="25"/>
    </location>
</feature>
<gene>
    <name evidence="3" type="ORF">ACFYKX_10355</name>
</gene>
<keyword evidence="2" id="KW-0812">Transmembrane</keyword>
<evidence type="ECO:0000313" key="4">
    <source>
        <dbReference type="Proteomes" id="UP001601059"/>
    </source>
</evidence>
<evidence type="ECO:0000256" key="2">
    <source>
        <dbReference type="SAM" id="Phobius"/>
    </source>
</evidence>
<keyword evidence="2" id="KW-1133">Transmembrane helix</keyword>
<dbReference type="Gene3D" id="1.25.40.10">
    <property type="entry name" value="Tetratricopeptide repeat domain"/>
    <property type="match status" value="1"/>
</dbReference>
<organism evidence="3 4">
    <name type="scientific">Cytobacillus spartinae</name>
    <dbReference type="NCBI Taxonomy" id="3299023"/>
    <lineage>
        <taxon>Bacteria</taxon>
        <taxon>Bacillati</taxon>
        <taxon>Bacillota</taxon>
        <taxon>Bacilli</taxon>
        <taxon>Bacillales</taxon>
        <taxon>Bacillaceae</taxon>
        <taxon>Cytobacillus</taxon>
    </lineage>
</organism>
<feature type="region of interest" description="Disordered" evidence="1">
    <location>
        <begin position="33"/>
        <end position="55"/>
    </location>
</feature>
<dbReference type="RefSeq" id="WP_389360767.1">
    <property type="nucleotide sequence ID" value="NZ_JBIACK010000004.1"/>
</dbReference>
<sequence length="267" mass="30272">MNKNGIIVILAALLLAGGAGYWFFFKEEPKENNPKTEEVVDETESNKEVDQPVADTSSQDSKLLEPFYQAWSIQNLDEAENIINTLVKEHPQNVRFHLEAANLYFSKDGSPDRSIQLLEAFTKNSKDVQSWNELGYYYILMYKAEFYPKAVDTLKTALNLAAEQKLQDVAFIQANYAQALTLNGQAKEAIAIYEQEVFKAPEDTFKHLQHRLNYAIALQVDGQSAKAIQVLQDILAIDENSIQDERVKQELPYTKDAASEVLQQFQG</sequence>
<dbReference type="InterPro" id="IPR011990">
    <property type="entry name" value="TPR-like_helical_dom_sf"/>
</dbReference>